<comment type="caution">
    <text evidence="1">The sequence shown here is derived from an EMBL/GenBank/DDBJ whole genome shotgun (WGS) entry which is preliminary data.</text>
</comment>
<dbReference type="RefSeq" id="WP_086401473.1">
    <property type="nucleotide sequence ID" value="NZ_MOOP01000093.1"/>
</dbReference>
<gene>
    <name evidence="1" type="ORF">BK741_17445</name>
</gene>
<accession>A0A9X6LKU4</accession>
<organism evidence="1 2">
    <name type="scientific">Bacillus thuringiensis serovar iberica</name>
    <dbReference type="NCBI Taxonomy" id="180866"/>
    <lineage>
        <taxon>Bacteria</taxon>
        <taxon>Bacillati</taxon>
        <taxon>Bacillota</taxon>
        <taxon>Bacilli</taxon>
        <taxon>Bacillales</taxon>
        <taxon>Bacillaceae</taxon>
        <taxon>Bacillus</taxon>
        <taxon>Bacillus cereus group</taxon>
    </lineage>
</organism>
<protein>
    <submittedName>
        <fullName evidence="1">Uncharacterized protein</fullName>
    </submittedName>
</protein>
<sequence>MDQLRVIEGIHEIKPDYVEIYLRMFMNAVNELKEQDKETKSLSKDTYKKAIFSGVRYISRSKNDISNYDYLMNRFLLISYLENLMKVLTPRDFMNIFPIDKNYDGARYEMKDYFFTINEIKKIGMDTPIGEKIMEFLWDYQNFKDITLFNLASVSILNKLQKIQGKKSLTEEFAERLGIDTYTKHKEKGGKEYITNDRTGEIQEVKKYRPRYLKPVQ</sequence>
<evidence type="ECO:0000313" key="2">
    <source>
        <dbReference type="Proteomes" id="UP000195120"/>
    </source>
</evidence>
<dbReference type="Proteomes" id="UP000195120">
    <property type="component" value="Unassembled WGS sequence"/>
</dbReference>
<reference evidence="1 2" key="1">
    <citation type="submission" date="2016-10" db="EMBL/GenBank/DDBJ databases">
        <title>Comparative genomics of Bacillus thuringiensis reveals a path to pathogens against multiple invertebrate hosts.</title>
        <authorList>
            <person name="Zheng J."/>
            <person name="Gao Q."/>
            <person name="Liu H."/>
            <person name="Peng D."/>
            <person name="Ruan L."/>
            <person name="Sun M."/>
        </authorList>
    </citation>
    <scope>NUCLEOTIDE SEQUENCE [LARGE SCALE GENOMIC DNA]</scope>
    <source>
        <strain evidence="1">BGSC 4BW1</strain>
    </source>
</reference>
<name>A0A9X6LKU4_BACTU</name>
<dbReference type="EMBL" id="MOOP01000093">
    <property type="protein sequence ID" value="OUB47620.1"/>
    <property type="molecule type" value="Genomic_DNA"/>
</dbReference>
<proteinExistence type="predicted"/>
<dbReference type="AlphaFoldDB" id="A0A9X6LKU4"/>
<evidence type="ECO:0000313" key="1">
    <source>
        <dbReference type="EMBL" id="OUB47620.1"/>
    </source>
</evidence>